<organism evidence="2 3">
    <name type="scientific">Oceanibaculum indicum P24</name>
    <dbReference type="NCBI Taxonomy" id="1207063"/>
    <lineage>
        <taxon>Bacteria</taxon>
        <taxon>Pseudomonadati</taxon>
        <taxon>Pseudomonadota</taxon>
        <taxon>Alphaproteobacteria</taxon>
        <taxon>Rhodospirillales</taxon>
        <taxon>Oceanibaculaceae</taxon>
        <taxon>Oceanibaculum</taxon>
    </lineage>
</organism>
<dbReference type="Gene3D" id="3.90.950.20">
    <property type="entry name" value="CinA-like"/>
    <property type="match status" value="1"/>
</dbReference>
<dbReference type="InterPro" id="IPR008136">
    <property type="entry name" value="CinA_C"/>
</dbReference>
<evidence type="ECO:0000259" key="1">
    <source>
        <dbReference type="Pfam" id="PF02464"/>
    </source>
</evidence>
<feature type="domain" description="CinA C-terminal" evidence="1">
    <location>
        <begin position="10"/>
        <end position="158"/>
    </location>
</feature>
<dbReference type="Proteomes" id="UP000006746">
    <property type="component" value="Unassembled WGS sequence"/>
</dbReference>
<dbReference type="NCBIfam" id="TIGR00199">
    <property type="entry name" value="PncC_domain"/>
    <property type="match status" value="1"/>
</dbReference>
<gene>
    <name evidence="2" type="ORF">P24_04844</name>
</gene>
<dbReference type="RefSeq" id="WP_008943584.1">
    <property type="nucleotide sequence ID" value="NZ_AMRL01000004.1"/>
</dbReference>
<comment type="caution">
    <text evidence="2">The sequence shown here is derived from an EMBL/GenBank/DDBJ whole genome shotgun (WGS) entry which is preliminary data.</text>
</comment>
<dbReference type="STRING" id="1207063.P24_04844"/>
<dbReference type="SUPFAM" id="SSF142433">
    <property type="entry name" value="CinA-like"/>
    <property type="match status" value="1"/>
</dbReference>
<keyword evidence="3" id="KW-1185">Reference proteome</keyword>
<protein>
    <recommendedName>
        <fullName evidence="1">CinA C-terminal domain-containing protein</fullName>
    </recommendedName>
</protein>
<dbReference type="PATRIC" id="fig|1207063.3.peg.982"/>
<dbReference type="InterPro" id="IPR036653">
    <property type="entry name" value="CinA-like_C"/>
</dbReference>
<proteinExistence type="predicted"/>
<name>K2JT62_9PROT</name>
<dbReference type="EMBL" id="AMRL01000004">
    <property type="protein sequence ID" value="EKE77667.1"/>
    <property type="molecule type" value="Genomic_DNA"/>
</dbReference>
<dbReference type="Pfam" id="PF02464">
    <property type="entry name" value="CinA"/>
    <property type="match status" value="1"/>
</dbReference>
<dbReference type="eggNOG" id="COG1546">
    <property type="taxonomic scope" value="Bacteria"/>
</dbReference>
<evidence type="ECO:0000313" key="3">
    <source>
        <dbReference type="Proteomes" id="UP000006746"/>
    </source>
</evidence>
<accession>K2JT62</accession>
<dbReference type="AlphaFoldDB" id="K2JT62"/>
<reference evidence="2 3" key="1">
    <citation type="journal article" date="2012" name="J. Bacteriol.">
        <title>Genome Sequence of Oceanibaculum indicum Type Strain P24.</title>
        <authorList>
            <person name="Lai Q."/>
            <person name="Shao Z."/>
        </authorList>
    </citation>
    <scope>NUCLEOTIDE SEQUENCE [LARGE SCALE GENOMIC DNA]</scope>
    <source>
        <strain evidence="2 3">P24</strain>
    </source>
</reference>
<sequence length="161" mass="16118">MIPVDLQAQAAALLEHCKQAGLMLATAESCTGGLIAGTLTEIAGSSAVVDRGFVTYSNEAKAEMLGVDPALIATHGAVSEAVARAMAEGALARSSADITVAVTGVAGPGGGTASKPVGLVHLAVARKGRETVAHHEVFSGDRSAVRRATVEKALTMIDAAT</sequence>
<evidence type="ECO:0000313" key="2">
    <source>
        <dbReference type="EMBL" id="EKE77667.1"/>
    </source>
</evidence>